<feature type="domain" description="DinB-like" evidence="1">
    <location>
        <begin position="15"/>
        <end position="144"/>
    </location>
</feature>
<organism evidence="2 3">
    <name type="scientific">Gimesia aquarii</name>
    <dbReference type="NCBI Taxonomy" id="2527964"/>
    <lineage>
        <taxon>Bacteria</taxon>
        <taxon>Pseudomonadati</taxon>
        <taxon>Planctomycetota</taxon>
        <taxon>Planctomycetia</taxon>
        <taxon>Planctomycetales</taxon>
        <taxon>Planctomycetaceae</taxon>
        <taxon>Gimesia</taxon>
    </lineage>
</organism>
<proteinExistence type="predicted"/>
<accession>A0A517VSZ9</accession>
<name>A0A517VSZ9_9PLAN</name>
<sequence>MTIAESILPEFDMEMAGTRKVIERIPDDKLDWKAHSKSNSIGWVATHLAEMVGWVEGTLTQDTWDLNPEGGEPYQAPVLNSRQEILDLFDANVTAARKRIASTSDEEFAKSWSLLSGGEPLITMPKIGVIRTWVLNHSIHHRGHLCVYLRLNDIPVPALYGPSADEQE</sequence>
<dbReference type="EMBL" id="CP037920">
    <property type="protein sequence ID" value="QDT96132.1"/>
    <property type="molecule type" value="Genomic_DNA"/>
</dbReference>
<dbReference type="KEGG" id="gaw:V144x_15850"/>
<evidence type="ECO:0000313" key="2">
    <source>
        <dbReference type="EMBL" id="QDT96132.1"/>
    </source>
</evidence>
<evidence type="ECO:0000313" key="3">
    <source>
        <dbReference type="Proteomes" id="UP000318704"/>
    </source>
</evidence>
<gene>
    <name evidence="2" type="ORF">V144x_15850</name>
</gene>
<dbReference type="AlphaFoldDB" id="A0A517VSZ9"/>
<dbReference type="Proteomes" id="UP000318704">
    <property type="component" value="Chromosome"/>
</dbReference>
<dbReference type="RefSeq" id="WP_144983751.1">
    <property type="nucleotide sequence ID" value="NZ_CP037920.1"/>
</dbReference>
<dbReference type="InterPro" id="IPR024775">
    <property type="entry name" value="DinB-like"/>
</dbReference>
<dbReference type="Pfam" id="PF12867">
    <property type="entry name" value="DinB_2"/>
    <property type="match status" value="1"/>
</dbReference>
<dbReference type="Gene3D" id="1.20.120.450">
    <property type="entry name" value="dinb family like domain"/>
    <property type="match status" value="1"/>
</dbReference>
<protein>
    <submittedName>
        <fullName evidence="2">DinB superfamily protein</fullName>
    </submittedName>
</protein>
<dbReference type="SUPFAM" id="SSF109854">
    <property type="entry name" value="DinB/YfiT-like putative metalloenzymes"/>
    <property type="match status" value="1"/>
</dbReference>
<evidence type="ECO:0000259" key="1">
    <source>
        <dbReference type="Pfam" id="PF12867"/>
    </source>
</evidence>
<reference evidence="2 3" key="1">
    <citation type="submission" date="2019-03" db="EMBL/GenBank/DDBJ databases">
        <title>Deep-cultivation of Planctomycetes and their phenomic and genomic characterization uncovers novel biology.</title>
        <authorList>
            <person name="Wiegand S."/>
            <person name="Jogler M."/>
            <person name="Boedeker C."/>
            <person name="Pinto D."/>
            <person name="Vollmers J."/>
            <person name="Rivas-Marin E."/>
            <person name="Kohn T."/>
            <person name="Peeters S.H."/>
            <person name="Heuer A."/>
            <person name="Rast P."/>
            <person name="Oberbeckmann S."/>
            <person name="Bunk B."/>
            <person name="Jeske O."/>
            <person name="Meyerdierks A."/>
            <person name="Storesund J.E."/>
            <person name="Kallscheuer N."/>
            <person name="Luecker S."/>
            <person name="Lage O.M."/>
            <person name="Pohl T."/>
            <person name="Merkel B.J."/>
            <person name="Hornburger P."/>
            <person name="Mueller R.-W."/>
            <person name="Bruemmer F."/>
            <person name="Labrenz M."/>
            <person name="Spormann A.M."/>
            <person name="Op den Camp H."/>
            <person name="Overmann J."/>
            <person name="Amann R."/>
            <person name="Jetten M.S.M."/>
            <person name="Mascher T."/>
            <person name="Medema M.H."/>
            <person name="Devos D.P."/>
            <person name="Kaster A.-K."/>
            <person name="Ovreas L."/>
            <person name="Rohde M."/>
            <person name="Galperin M.Y."/>
            <person name="Jogler C."/>
        </authorList>
    </citation>
    <scope>NUCLEOTIDE SEQUENCE [LARGE SCALE GENOMIC DNA]</scope>
    <source>
        <strain evidence="2 3">V144</strain>
    </source>
</reference>
<dbReference type="InterPro" id="IPR034660">
    <property type="entry name" value="DinB/YfiT-like"/>
</dbReference>